<dbReference type="RefSeq" id="WP_176526696.1">
    <property type="nucleotide sequence ID" value="NZ_OBQD01000005.1"/>
</dbReference>
<keyword evidence="2" id="KW-0378">Hydrolase</keyword>
<evidence type="ECO:0000313" key="2">
    <source>
        <dbReference type="EMBL" id="SOC38371.1"/>
    </source>
</evidence>
<dbReference type="SMART" id="SM00318">
    <property type="entry name" value="SNc"/>
    <property type="match status" value="1"/>
</dbReference>
<organism evidence="2 3">
    <name type="scientific">Rhizobium subbaraonis</name>
    <dbReference type="NCBI Taxonomy" id="908946"/>
    <lineage>
        <taxon>Bacteria</taxon>
        <taxon>Pseudomonadati</taxon>
        <taxon>Pseudomonadota</taxon>
        <taxon>Alphaproteobacteria</taxon>
        <taxon>Hyphomicrobiales</taxon>
        <taxon>Rhizobiaceae</taxon>
        <taxon>Rhizobium/Agrobacterium group</taxon>
        <taxon>Rhizobium</taxon>
    </lineage>
</organism>
<dbReference type="EMBL" id="OBQD01000005">
    <property type="protein sequence ID" value="SOC38371.1"/>
    <property type="molecule type" value="Genomic_DNA"/>
</dbReference>
<dbReference type="PROSITE" id="PS50830">
    <property type="entry name" value="TNASE_3"/>
    <property type="match status" value="1"/>
</dbReference>
<dbReference type="SUPFAM" id="SSF50199">
    <property type="entry name" value="Staphylococcal nuclease"/>
    <property type="match status" value="1"/>
</dbReference>
<dbReference type="PANTHER" id="PTHR12302">
    <property type="entry name" value="EBNA2 BINDING PROTEIN P100"/>
    <property type="match status" value="1"/>
</dbReference>
<dbReference type="Pfam" id="PF00565">
    <property type="entry name" value="SNase"/>
    <property type="match status" value="1"/>
</dbReference>
<protein>
    <submittedName>
        <fullName evidence="2">Endonuclease YncB( thermonuclease family)</fullName>
    </submittedName>
</protein>
<dbReference type="GO" id="GO:0004519">
    <property type="term" value="F:endonuclease activity"/>
    <property type="evidence" value="ECO:0007669"/>
    <property type="project" value="UniProtKB-KW"/>
</dbReference>
<sequence length="195" mass="21223">MFGYGTAPKIGKWRDAVLTVAILALMALIAARVNERPVAELLGGAARAADGDTLTLGGRRIRLSGMDAPELTQSCRRGEADWLCGASARSHLAEMLRRGDIACSLIGTDKYSRTLARCSLGEEDVGERMVRDGLAVSYGDYEQAEALARAEGKGLWSSTFEMPQDWRRQHGRPQEEPHEPVAGYLAAVLQFFGLQ</sequence>
<keyword evidence="2" id="KW-0540">Nuclease</keyword>
<accession>A0A285UDJ2</accession>
<dbReference type="Proteomes" id="UP000219167">
    <property type="component" value="Unassembled WGS sequence"/>
</dbReference>
<dbReference type="Gene3D" id="2.40.50.90">
    <property type="match status" value="1"/>
</dbReference>
<evidence type="ECO:0000259" key="1">
    <source>
        <dbReference type="PROSITE" id="PS50830"/>
    </source>
</evidence>
<gene>
    <name evidence="2" type="ORF">SAMN05892877_10599</name>
</gene>
<keyword evidence="3" id="KW-1185">Reference proteome</keyword>
<feature type="domain" description="TNase-like" evidence="1">
    <location>
        <begin position="39"/>
        <end position="158"/>
    </location>
</feature>
<name>A0A285UDJ2_9HYPH</name>
<dbReference type="AlphaFoldDB" id="A0A285UDJ2"/>
<proteinExistence type="predicted"/>
<dbReference type="PANTHER" id="PTHR12302:SF26">
    <property type="entry name" value="BLR1266 PROTEIN"/>
    <property type="match status" value="1"/>
</dbReference>
<dbReference type="InterPro" id="IPR035437">
    <property type="entry name" value="SNase_OB-fold_sf"/>
</dbReference>
<dbReference type="InterPro" id="IPR016071">
    <property type="entry name" value="Staphylococal_nuclease_OB-fold"/>
</dbReference>
<evidence type="ECO:0000313" key="3">
    <source>
        <dbReference type="Proteomes" id="UP000219167"/>
    </source>
</evidence>
<keyword evidence="2" id="KW-0255">Endonuclease</keyword>
<reference evidence="2 3" key="1">
    <citation type="submission" date="2017-08" db="EMBL/GenBank/DDBJ databases">
        <authorList>
            <person name="de Groot N.N."/>
        </authorList>
    </citation>
    <scope>NUCLEOTIDE SEQUENCE [LARGE SCALE GENOMIC DNA]</scope>
    <source>
        <strain evidence="2 3">JC85</strain>
    </source>
</reference>